<name>A0ABQ4MSL6_9BACL</name>
<evidence type="ECO:0000259" key="6">
    <source>
        <dbReference type="Pfam" id="PF08281"/>
    </source>
</evidence>
<evidence type="ECO:0000256" key="1">
    <source>
        <dbReference type="ARBA" id="ARBA00010641"/>
    </source>
</evidence>
<dbReference type="CDD" id="cd06171">
    <property type="entry name" value="Sigma70_r4"/>
    <property type="match status" value="1"/>
</dbReference>
<evidence type="ECO:0000256" key="3">
    <source>
        <dbReference type="ARBA" id="ARBA00023082"/>
    </source>
</evidence>
<dbReference type="InterPro" id="IPR013249">
    <property type="entry name" value="RNA_pol_sigma70_r4_t2"/>
</dbReference>
<accession>A0ABQ4MSL6</accession>
<dbReference type="Pfam" id="PF04542">
    <property type="entry name" value="Sigma70_r2"/>
    <property type="match status" value="1"/>
</dbReference>
<reference evidence="7 8" key="1">
    <citation type="submission" date="2021-03" db="EMBL/GenBank/DDBJ databases">
        <title>Antimicrobial resistance genes in bacteria isolated from Japanese honey, and their potential for conferring macrolide and lincosamide resistance in the American foulbrood pathogen Paenibacillus larvae.</title>
        <authorList>
            <person name="Okamoto M."/>
            <person name="Kumagai M."/>
            <person name="Kanamori H."/>
            <person name="Takamatsu D."/>
        </authorList>
    </citation>
    <scope>NUCLEOTIDE SEQUENCE [LARGE SCALE GENOMIC DNA]</scope>
    <source>
        <strain evidence="7 8">J15TS10</strain>
    </source>
</reference>
<evidence type="ECO:0000313" key="8">
    <source>
        <dbReference type="Proteomes" id="UP000681290"/>
    </source>
</evidence>
<dbReference type="SUPFAM" id="SSF88659">
    <property type="entry name" value="Sigma3 and sigma4 domains of RNA polymerase sigma factors"/>
    <property type="match status" value="1"/>
</dbReference>
<dbReference type="Proteomes" id="UP000681290">
    <property type="component" value="Unassembled WGS sequence"/>
</dbReference>
<sequence length="252" mass="29338">MTEEIYPSDKQLAASAAEGDFEAFRAIVGRYSKALLSVAYSILGDYHEAQDAVQETFVKCYQNLHNLKDPSRLGSWLYSIAYRTSLDFTRKKHKLLPFDEATAPKLDNVHSWLDQHAVQESVWAALQTLEEKSKSAIVLYYLNQWPMKDIAPFLDLSIAAVESRIRRAREVLKLHLATDFESYFRPYQRDHRFEQMVCEQALKRTGHFYIPVSNKKQTANWFFHHFHLERSSHGNLLLESGHELYLLESESH</sequence>
<feature type="domain" description="RNA polymerase sigma-70 region 2" evidence="5">
    <location>
        <begin position="28"/>
        <end position="93"/>
    </location>
</feature>
<dbReference type="InterPro" id="IPR014284">
    <property type="entry name" value="RNA_pol_sigma-70_dom"/>
</dbReference>
<comment type="caution">
    <text evidence="7">The sequence shown here is derived from an EMBL/GenBank/DDBJ whole genome shotgun (WGS) entry which is preliminary data.</text>
</comment>
<gene>
    <name evidence="7" type="ORF">J15TS10_27480</name>
</gene>
<dbReference type="NCBIfam" id="TIGR02937">
    <property type="entry name" value="sigma70-ECF"/>
    <property type="match status" value="1"/>
</dbReference>
<dbReference type="InterPro" id="IPR013325">
    <property type="entry name" value="RNA_pol_sigma_r2"/>
</dbReference>
<keyword evidence="4" id="KW-0804">Transcription</keyword>
<keyword evidence="8" id="KW-1185">Reference proteome</keyword>
<dbReference type="EMBL" id="BOSM01000004">
    <property type="protein sequence ID" value="GIP58934.1"/>
    <property type="molecule type" value="Genomic_DNA"/>
</dbReference>
<feature type="domain" description="RNA polymerase sigma factor 70 region 4 type 2" evidence="6">
    <location>
        <begin position="120"/>
        <end position="170"/>
    </location>
</feature>
<evidence type="ECO:0008006" key="9">
    <source>
        <dbReference type="Google" id="ProtNLM"/>
    </source>
</evidence>
<proteinExistence type="inferred from homology"/>
<evidence type="ECO:0000259" key="5">
    <source>
        <dbReference type="Pfam" id="PF04542"/>
    </source>
</evidence>
<dbReference type="PANTHER" id="PTHR43133:SF51">
    <property type="entry name" value="RNA POLYMERASE SIGMA FACTOR"/>
    <property type="match status" value="1"/>
</dbReference>
<organism evidence="7 8">
    <name type="scientific">Paenibacillus woosongensis</name>
    <dbReference type="NCBI Taxonomy" id="307580"/>
    <lineage>
        <taxon>Bacteria</taxon>
        <taxon>Bacillati</taxon>
        <taxon>Bacillota</taxon>
        <taxon>Bacilli</taxon>
        <taxon>Bacillales</taxon>
        <taxon>Paenibacillaceae</taxon>
        <taxon>Paenibacillus</taxon>
    </lineage>
</organism>
<dbReference type="Pfam" id="PF08281">
    <property type="entry name" value="Sigma70_r4_2"/>
    <property type="match status" value="1"/>
</dbReference>
<keyword evidence="2" id="KW-0805">Transcription regulation</keyword>
<keyword evidence="3" id="KW-0731">Sigma factor</keyword>
<dbReference type="InterPro" id="IPR039425">
    <property type="entry name" value="RNA_pol_sigma-70-like"/>
</dbReference>
<dbReference type="InterPro" id="IPR013324">
    <property type="entry name" value="RNA_pol_sigma_r3/r4-like"/>
</dbReference>
<evidence type="ECO:0000256" key="4">
    <source>
        <dbReference type="ARBA" id="ARBA00023163"/>
    </source>
</evidence>
<dbReference type="InterPro" id="IPR007627">
    <property type="entry name" value="RNA_pol_sigma70_r2"/>
</dbReference>
<evidence type="ECO:0000313" key="7">
    <source>
        <dbReference type="EMBL" id="GIP58934.1"/>
    </source>
</evidence>
<dbReference type="Gene3D" id="1.10.10.10">
    <property type="entry name" value="Winged helix-like DNA-binding domain superfamily/Winged helix DNA-binding domain"/>
    <property type="match status" value="1"/>
</dbReference>
<dbReference type="PANTHER" id="PTHR43133">
    <property type="entry name" value="RNA POLYMERASE ECF-TYPE SIGMA FACTO"/>
    <property type="match status" value="1"/>
</dbReference>
<dbReference type="RefSeq" id="WP_244996443.1">
    <property type="nucleotide sequence ID" value="NZ_BOSM01000004.1"/>
</dbReference>
<comment type="similarity">
    <text evidence="1">Belongs to the sigma-70 factor family. ECF subfamily.</text>
</comment>
<evidence type="ECO:0000256" key="2">
    <source>
        <dbReference type="ARBA" id="ARBA00023015"/>
    </source>
</evidence>
<dbReference type="Gene3D" id="1.10.1740.10">
    <property type="match status" value="1"/>
</dbReference>
<dbReference type="InterPro" id="IPR036388">
    <property type="entry name" value="WH-like_DNA-bd_sf"/>
</dbReference>
<dbReference type="SUPFAM" id="SSF88946">
    <property type="entry name" value="Sigma2 domain of RNA polymerase sigma factors"/>
    <property type="match status" value="1"/>
</dbReference>
<protein>
    <recommendedName>
        <fullName evidence="9">Sigma-70 family RNA polymerase sigma factor</fullName>
    </recommendedName>
</protein>